<keyword evidence="4" id="KW-1185">Reference proteome</keyword>
<feature type="domain" description="Putative auto-transporter adhesin head GIN" evidence="2">
    <location>
        <begin position="46"/>
        <end position="226"/>
    </location>
</feature>
<reference evidence="3 4" key="1">
    <citation type="journal article" date="2023" name="Int. J. Syst. Evol. Microbiol.">
        <title>Winogradskyella bathintestinalis sp. nov., isolated from the intestine of the deep-sea loosejaw dragonfish, Malacosteus niger.</title>
        <authorList>
            <person name="Uniacke-Lowe S."/>
            <person name="Johnson C.N."/>
            <person name="Stanton C."/>
            <person name="Hill C."/>
            <person name="Ross P."/>
        </authorList>
    </citation>
    <scope>NUCLEOTIDE SEQUENCE [LARGE SCALE GENOMIC DNA]</scope>
    <source>
        <strain evidence="3 4">APC 3343</strain>
    </source>
</reference>
<gene>
    <name evidence="3" type="ORF">QMA06_06380</name>
</gene>
<name>A0ABT7ZTL4_9FLAO</name>
<accession>A0ABT7ZTL4</accession>
<evidence type="ECO:0000259" key="2">
    <source>
        <dbReference type="Pfam" id="PF10988"/>
    </source>
</evidence>
<dbReference type="Proteomes" id="UP001231197">
    <property type="component" value="Unassembled WGS sequence"/>
</dbReference>
<proteinExistence type="predicted"/>
<feature type="region of interest" description="Disordered" evidence="1">
    <location>
        <begin position="223"/>
        <end position="242"/>
    </location>
</feature>
<comment type="caution">
    <text evidence="3">The sequence shown here is derived from an EMBL/GenBank/DDBJ whole genome shotgun (WGS) entry which is preliminary data.</text>
</comment>
<dbReference type="Gene3D" id="2.160.20.120">
    <property type="match status" value="1"/>
</dbReference>
<evidence type="ECO:0000313" key="4">
    <source>
        <dbReference type="Proteomes" id="UP001231197"/>
    </source>
</evidence>
<dbReference type="EMBL" id="JASDDK010000002">
    <property type="protein sequence ID" value="MDN3492340.1"/>
    <property type="molecule type" value="Genomic_DNA"/>
</dbReference>
<protein>
    <submittedName>
        <fullName evidence="3">Head GIN domain-containing protein</fullName>
    </submittedName>
</protein>
<dbReference type="InterPro" id="IPR021255">
    <property type="entry name" value="DUF2807"/>
</dbReference>
<dbReference type="Pfam" id="PF10988">
    <property type="entry name" value="DUF2807"/>
    <property type="match status" value="1"/>
</dbReference>
<sequence length="242" mass="25541">MTTLTRIIATSIISILMLSCNLSMNLGSGIDGNGNVVQVERAISSDFEEIKVSHGLDLYITQTDDVGISIEADENLQDLIMTEVENSVLRIYATENIRQAASKKVFLNIENISAIKATSGSDVFSRNTIEVSNLDLKSTSGADIKLSVKTKALTCNSTSGSDIKLSGTTISFKASATSGSDIDASELLAETSNVKATSGADISVNTSKKLMAKATSGGDIEYSGNPQIIEKSDTSAGNIRKQ</sequence>
<organism evidence="3 4">
    <name type="scientific">Winogradskyella bathintestinalis</name>
    <dbReference type="NCBI Taxonomy" id="3035208"/>
    <lineage>
        <taxon>Bacteria</taxon>
        <taxon>Pseudomonadati</taxon>
        <taxon>Bacteroidota</taxon>
        <taxon>Flavobacteriia</taxon>
        <taxon>Flavobacteriales</taxon>
        <taxon>Flavobacteriaceae</taxon>
        <taxon>Winogradskyella</taxon>
    </lineage>
</organism>
<evidence type="ECO:0000256" key="1">
    <source>
        <dbReference type="SAM" id="MobiDB-lite"/>
    </source>
</evidence>
<dbReference type="RefSeq" id="WP_290206035.1">
    <property type="nucleotide sequence ID" value="NZ_JASDDK010000002.1"/>
</dbReference>
<dbReference type="PROSITE" id="PS51257">
    <property type="entry name" value="PROKAR_LIPOPROTEIN"/>
    <property type="match status" value="1"/>
</dbReference>
<evidence type="ECO:0000313" key="3">
    <source>
        <dbReference type="EMBL" id="MDN3492340.1"/>
    </source>
</evidence>